<keyword evidence="2" id="KW-1185">Reference proteome</keyword>
<reference evidence="1" key="1">
    <citation type="submission" date="2021-06" db="EMBL/GenBank/DDBJ databases">
        <authorList>
            <person name="Hodson N. C."/>
            <person name="Mongue J. A."/>
            <person name="Jaron S. K."/>
        </authorList>
    </citation>
    <scope>NUCLEOTIDE SEQUENCE</scope>
</reference>
<name>A0A8J2LP03_9HEXA</name>
<gene>
    <name evidence="1" type="ORF">AFUS01_LOCUS36670</name>
</gene>
<dbReference type="EMBL" id="CAJVCH010540541">
    <property type="protein sequence ID" value="CAG7826624.1"/>
    <property type="molecule type" value="Genomic_DNA"/>
</dbReference>
<proteinExistence type="predicted"/>
<protein>
    <submittedName>
        <fullName evidence="1">Uncharacterized protein</fullName>
    </submittedName>
</protein>
<accession>A0A8J2LP03</accession>
<sequence>MDYIVVLDDDSLNSEKSPLPAEDSSVIPTNRIQNLVQHRYSLHRSIKINIADEFRSSTSSKGQRNSAHDQPVNSTLLNHSMNESDVQCKKPASTKGQNFVTDPPLCNTCNKKFHGYLDLNEHLPQCIQFRRELCHVKNAVNFSDAMIQTDNICLRETETQTVTKFQVGNKRIEKRMVHSKKY</sequence>
<evidence type="ECO:0000313" key="1">
    <source>
        <dbReference type="EMBL" id="CAG7826624.1"/>
    </source>
</evidence>
<evidence type="ECO:0000313" key="2">
    <source>
        <dbReference type="Proteomes" id="UP000708208"/>
    </source>
</evidence>
<dbReference type="AlphaFoldDB" id="A0A8J2LP03"/>
<comment type="caution">
    <text evidence="1">The sequence shown here is derived from an EMBL/GenBank/DDBJ whole genome shotgun (WGS) entry which is preliminary data.</text>
</comment>
<dbReference type="Proteomes" id="UP000708208">
    <property type="component" value="Unassembled WGS sequence"/>
</dbReference>
<organism evidence="1 2">
    <name type="scientific">Allacma fusca</name>
    <dbReference type="NCBI Taxonomy" id="39272"/>
    <lineage>
        <taxon>Eukaryota</taxon>
        <taxon>Metazoa</taxon>
        <taxon>Ecdysozoa</taxon>
        <taxon>Arthropoda</taxon>
        <taxon>Hexapoda</taxon>
        <taxon>Collembola</taxon>
        <taxon>Symphypleona</taxon>
        <taxon>Sminthuridae</taxon>
        <taxon>Allacma</taxon>
    </lineage>
</organism>